<reference evidence="1 2" key="1">
    <citation type="journal article" date="2019" name="Sci. Rep.">
        <title>Orb-weaving spider Araneus ventricosus genome elucidates the spidroin gene catalogue.</title>
        <authorList>
            <person name="Kono N."/>
            <person name="Nakamura H."/>
            <person name="Ohtoshi R."/>
            <person name="Moran D.A.P."/>
            <person name="Shinohara A."/>
            <person name="Yoshida Y."/>
            <person name="Fujiwara M."/>
            <person name="Mori M."/>
            <person name="Tomita M."/>
            <person name="Arakawa K."/>
        </authorList>
    </citation>
    <scope>NUCLEOTIDE SEQUENCE [LARGE SCALE GENOMIC DNA]</scope>
</reference>
<protein>
    <submittedName>
        <fullName evidence="1">Uncharacterized protein</fullName>
    </submittedName>
</protein>
<dbReference type="Proteomes" id="UP000499080">
    <property type="component" value="Unassembled WGS sequence"/>
</dbReference>
<accession>A0A4Y2QEE0</accession>
<evidence type="ECO:0000313" key="1">
    <source>
        <dbReference type="EMBL" id="GBN61761.1"/>
    </source>
</evidence>
<sequence length="96" mass="10560">MNYFSVIRLTAVQITQPQSCVSLQGVDWNRSSVTGGFVGYTRVAYSNGTALTSCTPLGLRNAGPFLLLLRFLLRRSGDFLVWSSLSWEGGRGEVRV</sequence>
<gene>
    <name evidence="1" type="ORF">AVEN_213830_1</name>
</gene>
<name>A0A4Y2QEE0_ARAVE</name>
<organism evidence="1 2">
    <name type="scientific">Araneus ventricosus</name>
    <name type="common">Orbweaver spider</name>
    <name type="synonym">Epeira ventricosa</name>
    <dbReference type="NCBI Taxonomy" id="182803"/>
    <lineage>
        <taxon>Eukaryota</taxon>
        <taxon>Metazoa</taxon>
        <taxon>Ecdysozoa</taxon>
        <taxon>Arthropoda</taxon>
        <taxon>Chelicerata</taxon>
        <taxon>Arachnida</taxon>
        <taxon>Araneae</taxon>
        <taxon>Araneomorphae</taxon>
        <taxon>Entelegynae</taxon>
        <taxon>Araneoidea</taxon>
        <taxon>Araneidae</taxon>
        <taxon>Araneus</taxon>
    </lineage>
</organism>
<dbReference type="AlphaFoldDB" id="A0A4Y2QEE0"/>
<keyword evidence="2" id="KW-1185">Reference proteome</keyword>
<dbReference type="EMBL" id="BGPR01013685">
    <property type="protein sequence ID" value="GBN61761.1"/>
    <property type="molecule type" value="Genomic_DNA"/>
</dbReference>
<comment type="caution">
    <text evidence="1">The sequence shown here is derived from an EMBL/GenBank/DDBJ whole genome shotgun (WGS) entry which is preliminary data.</text>
</comment>
<proteinExistence type="predicted"/>
<evidence type="ECO:0000313" key="2">
    <source>
        <dbReference type="Proteomes" id="UP000499080"/>
    </source>
</evidence>